<evidence type="ECO:0000256" key="6">
    <source>
        <dbReference type="ARBA" id="ARBA00022927"/>
    </source>
</evidence>
<dbReference type="InterPro" id="IPR025966">
    <property type="entry name" value="OppC_N"/>
</dbReference>
<dbReference type="InterPro" id="IPR000515">
    <property type="entry name" value="MetI-like"/>
</dbReference>
<evidence type="ECO:0000256" key="2">
    <source>
        <dbReference type="ARBA" id="ARBA00022448"/>
    </source>
</evidence>
<keyword evidence="7 9" id="KW-1133">Transmembrane helix</keyword>
<dbReference type="Proteomes" id="UP000677537">
    <property type="component" value="Unassembled WGS sequence"/>
</dbReference>
<evidence type="ECO:0000259" key="11">
    <source>
        <dbReference type="PROSITE" id="PS50928"/>
    </source>
</evidence>
<evidence type="ECO:0000256" key="3">
    <source>
        <dbReference type="ARBA" id="ARBA00022475"/>
    </source>
</evidence>
<feature type="transmembrane region" description="Helical" evidence="9">
    <location>
        <begin position="68"/>
        <end position="90"/>
    </location>
</feature>
<name>A0A940N0W7_9PROT</name>
<protein>
    <submittedName>
        <fullName evidence="12">ABC transporter permease</fullName>
    </submittedName>
</protein>
<evidence type="ECO:0000313" key="12">
    <source>
        <dbReference type="EMBL" id="MBP0495831.1"/>
    </source>
</evidence>
<dbReference type="Pfam" id="PF12911">
    <property type="entry name" value="OppC_N"/>
    <property type="match status" value="1"/>
</dbReference>
<proteinExistence type="inferred from homology"/>
<comment type="subcellular location">
    <subcellularLocation>
        <location evidence="1 9">Cell membrane</location>
        <topology evidence="1 9">Multi-pass membrane protein</topology>
    </subcellularLocation>
</comment>
<organism evidence="12 13">
    <name type="scientific">Roseomonas indoligenes</name>
    <dbReference type="NCBI Taxonomy" id="2820811"/>
    <lineage>
        <taxon>Bacteria</taxon>
        <taxon>Pseudomonadati</taxon>
        <taxon>Pseudomonadota</taxon>
        <taxon>Alphaproteobacteria</taxon>
        <taxon>Acetobacterales</taxon>
        <taxon>Roseomonadaceae</taxon>
        <taxon>Roseomonas</taxon>
    </lineage>
</organism>
<feature type="transmembrane region" description="Helical" evidence="9">
    <location>
        <begin position="131"/>
        <end position="156"/>
    </location>
</feature>
<dbReference type="GO" id="GO:0015031">
    <property type="term" value="P:protein transport"/>
    <property type="evidence" value="ECO:0007669"/>
    <property type="project" value="UniProtKB-KW"/>
</dbReference>
<feature type="domain" description="ABC transmembrane type-1" evidence="11">
    <location>
        <begin position="129"/>
        <end position="318"/>
    </location>
</feature>
<feature type="transmembrane region" description="Helical" evidence="9">
    <location>
        <begin position="168"/>
        <end position="188"/>
    </location>
</feature>
<dbReference type="Gene3D" id="1.10.3720.10">
    <property type="entry name" value="MetI-like"/>
    <property type="match status" value="1"/>
</dbReference>
<feature type="region of interest" description="Disordered" evidence="10">
    <location>
        <begin position="1"/>
        <end position="37"/>
    </location>
</feature>
<keyword evidence="3" id="KW-1003">Cell membrane</keyword>
<feature type="compositionally biased region" description="Low complexity" evidence="10">
    <location>
        <begin position="1"/>
        <end position="10"/>
    </location>
</feature>
<dbReference type="SUPFAM" id="SSF161098">
    <property type="entry name" value="MetI-like"/>
    <property type="match status" value="1"/>
</dbReference>
<keyword evidence="2 9" id="KW-0813">Transport</keyword>
<evidence type="ECO:0000256" key="5">
    <source>
        <dbReference type="ARBA" id="ARBA00022856"/>
    </source>
</evidence>
<dbReference type="GO" id="GO:0005886">
    <property type="term" value="C:plasma membrane"/>
    <property type="evidence" value="ECO:0007669"/>
    <property type="project" value="UniProtKB-SubCell"/>
</dbReference>
<gene>
    <name evidence="12" type="ORF">J5Y10_23810</name>
</gene>
<comment type="caution">
    <text evidence="12">The sequence shown here is derived from an EMBL/GenBank/DDBJ whole genome shotgun (WGS) entry which is preliminary data.</text>
</comment>
<evidence type="ECO:0000313" key="13">
    <source>
        <dbReference type="Proteomes" id="UP000677537"/>
    </source>
</evidence>
<dbReference type="GO" id="GO:0055085">
    <property type="term" value="P:transmembrane transport"/>
    <property type="evidence" value="ECO:0007669"/>
    <property type="project" value="InterPro"/>
</dbReference>
<keyword evidence="5" id="KW-0571">Peptide transport</keyword>
<dbReference type="PANTHER" id="PTHR43386">
    <property type="entry name" value="OLIGOPEPTIDE TRANSPORT SYSTEM PERMEASE PROTEIN APPC"/>
    <property type="match status" value="1"/>
</dbReference>
<evidence type="ECO:0000256" key="4">
    <source>
        <dbReference type="ARBA" id="ARBA00022692"/>
    </source>
</evidence>
<dbReference type="AlphaFoldDB" id="A0A940N0W7"/>
<keyword evidence="8 9" id="KW-0472">Membrane</keyword>
<dbReference type="PROSITE" id="PS50928">
    <property type="entry name" value="ABC_TM1"/>
    <property type="match status" value="1"/>
</dbReference>
<dbReference type="EMBL" id="JAGIZA010000022">
    <property type="protein sequence ID" value="MBP0495831.1"/>
    <property type="molecule type" value="Genomic_DNA"/>
</dbReference>
<accession>A0A940N0W7</accession>
<evidence type="ECO:0000256" key="1">
    <source>
        <dbReference type="ARBA" id="ARBA00004651"/>
    </source>
</evidence>
<keyword evidence="13" id="KW-1185">Reference proteome</keyword>
<evidence type="ECO:0000256" key="7">
    <source>
        <dbReference type="ARBA" id="ARBA00022989"/>
    </source>
</evidence>
<evidence type="ECO:0000256" key="9">
    <source>
        <dbReference type="RuleBase" id="RU363032"/>
    </source>
</evidence>
<keyword evidence="6" id="KW-0653">Protein transport</keyword>
<feature type="transmembrane region" description="Helical" evidence="9">
    <location>
        <begin position="194"/>
        <end position="211"/>
    </location>
</feature>
<dbReference type="InterPro" id="IPR035906">
    <property type="entry name" value="MetI-like_sf"/>
</dbReference>
<dbReference type="PANTHER" id="PTHR43386:SF1">
    <property type="entry name" value="D,D-DIPEPTIDE TRANSPORT SYSTEM PERMEASE PROTEIN DDPC-RELATED"/>
    <property type="match status" value="1"/>
</dbReference>
<sequence>MADAATATAAVEPVSDAAPEAALAPPPPQPGAAPSRRDWLLTDAPASRSQAAWGRRYQAWLAFRRNPLAMVGLGVILAMLVLILLAPLIATHDPGAQELGNRLAAPSAAHWLGTDELGRDVWSRILYGGRITLGMVVAVVLLVAPLGLLVGCVAGYAGGVWDRLLMRVTDIFLAFPRLILALAFVAAMRPGVESAVIAIALTAWPPYARLARAETLTIRRTDYVAAARMTGASPARIVLRHVMPMCLPSLVVRVTLDMSSIILTAAGLGFLGLGAQPPLPEWGTMIATARRFILEQWWVALMPGIAIFSASLAFNLLGDGLRDVLDPKQR</sequence>
<dbReference type="CDD" id="cd06261">
    <property type="entry name" value="TM_PBP2"/>
    <property type="match status" value="1"/>
</dbReference>
<evidence type="ECO:0000256" key="10">
    <source>
        <dbReference type="SAM" id="MobiDB-lite"/>
    </source>
</evidence>
<feature type="transmembrane region" description="Helical" evidence="9">
    <location>
        <begin position="296"/>
        <end position="318"/>
    </location>
</feature>
<dbReference type="GO" id="GO:0015833">
    <property type="term" value="P:peptide transport"/>
    <property type="evidence" value="ECO:0007669"/>
    <property type="project" value="UniProtKB-KW"/>
</dbReference>
<comment type="similarity">
    <text evidence="9">Belongs to the binding-protein-dependent transport system permease family.</text>
</comment>
<dbReference type="InterPro" id="IPR050366">
    <property type="entry name" value="BP-dependent_transpt_permease"/>
</dbReference>
<evidence type="ECO:0000256" key="8">
    <source>
        <dbReference type="ARBA" id="ARBA00023136"/>
    </source>
</evidence>
<keyword evidence="4 9" id="KW-0812">Transmembrane</keyword>
<feature type="transmembrane region" description="Helical" evidence="9">
    <location>
        <begin position="250"/>
        <end position="276"/>
    </location>
</feature>
<dbReference type="Pfam" id="PF00528">
    <property type="entry name" value="BPD_transp_1"/>
    <property type="match status" value="1"/>
</dbReference>
<reference evidence="12" key="1">
    <citation type="submission" date="2021-03" db="EMBL/GenBank/DDBJ databases">
        <authorList>
            <person name="So Y."/>
        </authorList>
    </citation>
    <scope>NUCLEOTIDE SEQUENCE</scope>
    <source>
        <strain evidence="12">SG15</strain>
    </source>
</reference>